<keyword evidence="1" id="KW-0812">Transmembrane</keyword>
<sequence>MNLLGNIIWLIFGGFMVALEYLVASIILMVTIIGIPFGLQTLKLASLAFWPFGRETVASPRADGCLSLFMNILWLLVGGIWIALSHVFWGLILCITIIGIPFGKQHFKLASIALTPFGREIRYKR</sequence>
<dbReference type="PANTHER" id="PTHR42903">
    <property type="entry name" value="INNER MEMBRANE PROTEIN YCCF"/>
    <property type="match status" value="1"/>
</dbReference>
<name>A0AAE3SKL3_9BACT</name>
<evidence type="ECO:0000259" key="2">
    <source>
        <dbReference type="Pfam" id="PF03733"/>
    </source>
</evidence>
<dbReference type="InterPro" id="IPR052937">
    <property type="entry name" value="Inner_membrane_protein"/>
</dbReference>
<dbReference type="GO" id="GO:0005886">
    <property type="term" value="C:plasma membrane"/>
    <property type="evidence" value="ECO:0007669"/>
    <property type="project" value="TreeGrafter"/>
</dbReference>
<proteinExistence type="predicted"/>
<dbReference type="EMBL" id="JAPDPI010000029">
    <property type="protein sequence ID" value="MCW3806737.1"/>
    <property type="molecule type" value="Genomic_DNA"/>
</dbReference>
<evidence type="ECO:0000256" key="1">
    <source>
        <dbReference type="SAM" id="Phobius"/>
    </source>
</evidence>
<feature type="transmembrane region" description="Helical" evidence="1">
    <location>
        <begin position="72"/>
        <end position="100"/>
    </location>
</feature>
<feature type="transmembrane region" description="Helical" evidence="1">
    <location>
        <begin position="7"/>
        <end position="37"/>
    </location>
</feature>
<dbReference type="RefSeq" id="WP_301200444.1">
    <property type="nucleotide sequence ID" value="NZ_JAPDPI010000029.1"/>
</dbReference>
<gene>
    <name evidence="3" type="ORF">OM074_13960</name>
</gene>
<feature type="domain" description="Inner membrane component" evidence="2">
    <location>
        <begin position="4"/>
        <end position="54"/>
    </location>
</feature>
<dbReference type="Pfam" id="PF03733">
    <property type="entry name" value="YccF"/>
    <property type="match status" value="2"/>
</dbReference>
<accession>A0AAE3SKL3</accession>
<dbReference type="PIRSF" id="PIRSF028777">
    <property type="entry name" value="UCP028777"/>
    <property type="match status" value="1"/>
</dbReference>
<dbReference type="InterPro" id="IPR031308">
    <property type="entry name" value="UCP028777"/>
</dbReference>
<keyword evidence="1" id="KW-0472">Membrane</keyword>
<evidence type="ECO:0000313" key="3">
    <source>
        <dbReference type="EMBL" id="MCW3806737.1"/>
    </source>
</evidence>
<organism evidence="3 4">
    <name type="scientific">Plebeiibacterium marinum</name>
    <dbReference type="NCBI Taxonomy" id="2992111"/>
    <lineage>
        <taxon>Bacteria</taxon>
        <taxon>Pseudomonadati</taxon>
        <taxon>Bacteroidota</taxon>
        <taxon>Bacteroidia</taxon>
        <taxon>Marinilabiliales</taxon>
        <taxon>Marinilabiliaceae</taxon>
        <taxon>Plebeiibacterium</taxon>
    </lineage>
</organism>
<feature type="domain" description="Inner membrane component" evidence="2">
    <location>
        <begin position="69"/>
        <end position="119"/>
    </location>
</feature>
<protein>
    <submittedName>
        <fullName evidence="3">YccF domain-containing protein</fullName>
    </submittedName>
</protein>
<evidence type="ECO:0000313" key="4">
    <source>
        <dbReference type="Proteomes" id="UP001207408"/>
    </source>
</evidence>
<dbReference type="PANTHER" id="PTHR42903:SF1">
    <property type="entry name" value="INNER MEMBRANE PROTEIN YCCF"/>
    <property type="match status" value="1"/>
</dbReference>
<dbReference type="InterPro" id="IPR005185">
    <property type="entry name" value="YccF"/>
</dbReference>
<comment type="caution">
    <text evidence="3">The sequence shown here is derived from an EMBL/GenBank/DDBJ whole genome shotgun (WGS) entry which is preliminary data.</text>
</comment>
<dbReference type="Proteomes" id="UP001207408">
    <property type="component" value="Unassembled WGS sequence"/>
</dbReference>
<keyword evidence="1" id="KW-1133">Transmembrane helix</keyword>
<reference evidence="3" key="1">
    <citation type="submission" date="2022-10" db="EMBL/GenBank/DDBJ databases">
        <authorList>
            <person name="Yu W.X."/>
        </authorList>
    </citation>
    <scope>NUCLEOTIDE SEQUENCE</scope>
    <source>
        <strain evidence="3">D04</strain>
    </source>
</reference>
<dbReference type="NCBIfam" id="NF008740">
    <property type="entry name" value="PRK11770.1-2"/>
    <property type="match status" value="1"/>
</dbReference>
<keyword evidence="4" id="KW-1185">Reference proteome</keyword>
<dbReference type="AlphaFoldDB" id="A0AAE3SKL3"/>